<evidence type="ECO:0008006" key="3">
    <source>
        <dbReference type="Google" id="ProtNLM"/>
    </source>
</evidence>
<keyword evidence="2" id="KW-1185">Reference proteome</keyword>
<organism evidence="1 2">
    <name type="scientific">Ilyobacter polytropus (strain ATCC 51220 / DSM 2926 / LMG 16218 / CuHBu1)</name>
    <dbReference type="NCBI Taxonomy" id="572544"/>
    <lineage>
        <taxon>Bacteria</taxon>
        <taxon>Fusobacteriati</taxon>
        <taxon>Fusobacteriota</taxon>
        <taxon>Fusobacteriia</taxon>
        <taxon>Fusobacteriales</taxon>
        <taxon>Fusobacteriaceae</taxon>
        <taxon>Ilyobacter</taxon>
    </lineage>
</organism>
<proteinExistence type="predicted"/>
<reference evidence="1 2" key="1">
    <citation type="journal article" date="2010" name="Stand. Genomic Sci.">
        <title>Complete genome sequence of Ilyobacter polytropus type strain (CuHbu1).</title>
        <authorList>
            <person name="Sikorski J."/>
            <person name="Chertkov O."/>
            <person name="Lapidus A."/>
            <person name="Nolan M."/>
            <person name="Lucas S."/>
            <person name="Del Rio T.G."/>
            <person name="Tice H."/>
            <person name="Cheng J.F."/>
            <person name="Tapia R."/>
            <person name="Han C."/>
            <person name="Goodwin L."/>
            <person name="Pitluck S."/>
            <person name="Liolios K."/>
            <person name="Ivanova N."/>
            <person name="Mavromatis K."/>
            <person name="Mikhailova N."/>
            <person name="Pati A."/>
            <person name="Chen A."/>
            <person name="Palaniappan K."/>
            <person name="Land M."/>
            <person name="Hauser L."/>
            <person name="Chang Y.J."/>
            <person name="Jeffries C.D."/>
            <person name="Brambilla E."/>
            <person name="Yasawong M."/>
            <person name="Rohde M."/>
            <person name="Pukall R."/>
            <person name="Spring S."/>
            <person name="Goker M."/>
            <person name="Woyke T."/>
            <person name="Bristow J."/>
            <person name="Eisen J.A."/>
            <person name="Markowitz V."/>
            <person name="Hugenholtz P."/>
            <person name="Kyrpides N.C."/>
            <person name="Klenk H.P."/>
        </authorList>
    </citation>
    <scope>NUCLEOTIDE SEQUENCE [LARGE SCALE GENOMIC DNA]</scope>
    <source>
        <strain evidence="2">ATCC 51220 / DSM 2926 / LMG 16218 / CuHBu1</strain>
    </source>
</reference>
<dbReference type="OrthoDB" id="357352at2"/>
<dbReference type="RefSeq" id="WP_013387088.1">
    <property type="nucleotide sequence ID" value="NC_014632.1"/>
</dbReference>
<dbReference type="HOGENOM" id="CLU_1119764_0_0_0"/>
<dbReference type="EMBL" id="CP002281">
    <property type="protein sequence ID" value="ADO82418.1"/>
    <property type="molecule type" value="Genomic_DNA"/>
</dbReference>
<dbReference type="KEGG" id="ipo:Ilyop_0631"/>
<evidence type="ECO:0000313" key="2">
    <source>
        <dbReference type="Proteomes" id="UP000006875"/>
    </source>
</evidence>
<sequence length="229" mass="27342">MTSRQYEEFLKIREKFRMKVDEYRDNYPGFAKDILKRYDQKESDIRAFVYNEKLDYLGKDDSIKYIWVTDNPGFNESKQNKYAVGISGKTGKNFMEENGFVNDFDREVIVLNKSFVHTKVTSELGKFDLYRDILMENQKFMGELACDLQRVFKCDMWILGTSNLNKIFKSFKDTIEANKEFDNIYFYYHFSQGQFKKAYNREKNKLISENPKEICKNIGIENRNKLFKG</sequence>
<dbReference type="STRING" id="572544.Ilyop_0631"/>
<gene>
    <name evidence="1" type="ordered locus">Ilyop_0631</name>
</gene>
<dbReference type="Proteomes" id="UP000006875">
    <property type="component" value="Chromosome"/>
</dbReference>
<dbReference type="AlphaFoldDB" id="E3H6P9"/>
<protein>
    <recommendedName>
        <fullName evidence="3">Uracil-DNA glycosylase-like domain-containing protein</fullName>
    </recommendedName>
</protein>
<accession>E3H6P9</accession>
<evidence type="ECO:0000313" key="1">
    <source>
        <dbReference type="EMBL" id="ADO82418.1"/>
    </source>
</evidence>
<name>E3H6P9_ILYPC</name>
<dbReference type="eggNOG" id="ENOG5033874">
    <property type="taxonomic scope" value="Bacteria"/>
</dbReference>